<dbReference type="WBParaSite" id="HPBE_0001608701-mRNA-1">
    <property type="protein sequence ID" value="HPBE_0001608701-mRNA-1"/>
    <property type="gene ID" value="HPBE_0001608701"/>
</dbReference>
<evidence type="ECO:0000313" key="3">
    <source>
        <dbReference type="WBParaSite" id="HPBE_0001608701-mRNA-1"/>
    </source>
</evidence>
<keyword evidence="2" id="KW-1185">Reference proteome</keyword>
<evidence type="ECO:0000313" key="1">
    <source>
        <dbReference type="EMBL" id="VDP04893.1"/>
    </source>
</evidence>
<organism evidence="2 3">
    <name type="scientific">Heligmosomoides polygyrus</name>
    <name type="common">Parasitic roundworm</name>
    <dbReference type="NCBI Taxonomy" id="6339"/>
    <lineage>
        <taxon>Eukaryota</taxon>
        <taxon>Metazoa</taxon>
        <taxon>Ecdysozoa</taxon>
        <taxon>Nematoda</taxon>
        <taxon>Chromadorea</taxon>
        <taxon>Rhabditida</taxon>
        <taxon>Rhabditina</taxon>
        <taxon>Rhabditomorpha</taxon>
        <taxon>Strongyloidea</taxon>
        <taxon>Heligmosomidae</taxon>
        <taxon>Heligmosomoides</taxon>
    </lineage>
</organism>
<dbReference type="AlphaFoldDB" id="A0A183G3S5"/>
<accession>A0A183G3S5</accession>
<sequence>MLILASSAARARFASNPKGMSRVQLSDKDLKDYEFDYLDVAKLQLERMSEDMRIKEGFVFSSNLGLYPPIFCLILQPHAV</sequence>
<gene>
    <name evidence="1" type="ORF">HPBE_LOCUS16086</name>
</gene>
<evidence type="ECO:0000313" key="2">
    <source>
        <dbReference type="Proteomes" id="UP000050761"/>
    </source>
</evidence>
<dbReference type="EMBL" id="UZAH01029215">
    <property type="protein sequence ID" value="VDP04893.1"/>
    <property type="molecule type" value="Genomic_DNA"/>
</dbReference>
<reference evidence="3" key="2">
    <citation type="submission" date="2019-09" db="UniProtKB">
        <authorList>
            <consortium name="WormBaseParasite"/>
        </authorList>
    </citation>
    <scope>IDENTIFICATION</scope>
</reference>
<proteinExistence type="predicted"/>
<dbReference type="Proteomes" id="UP000050761">
    <property type="component" value="Unassembled WGS sequence"/>
</dbReference>
<protein>
    <submittedName>
        <fullName evidence="3">TORC_N domain-containing protein</fullName>
    </submittedName>
</protein>
<accession>A0A3P8E8B6</accession>
<name>A0A183G3S5_HELPZ</name>
<reference evidence="1 2" key="1">
    <citation type="submission" date="2018-11" db="EMBL/GenBank/DDBJ databases">
        <authorList>
            <consortium name="Pathogen Informatics"/>
        </authorList>
    </citation>
    <scope>NUCLEOTIDE SEQUENCE [LARGE SCALE GENOMIC DNA]</scope>
</reference>